<evidence type="ECO:0008006" key="10">
    <source>
        <dbReference type="Google" id="ProtNLM"/>
    </source>
</evidence>
<evidence type="ECO:0000256" key="3">
    <source>
        <dbReference type="ARBA" id="ARBA00022692"/>
    </source>
</evidence>
<evidence type="ECO:0000313" key="9">
    <source>
        <dbReference type="EMBL" id="CAD8492294.1"/>
    </source>
</evidence>
<dbReference type="PANTHER" id="PTHR10877:SF183">
    <property type="entry name" value="AT14535P-RELATED"/>
    <property type="match status" value="1"/>
</dbReference>
<keyword evidence="4 6" id="KW-1133">Transmembrane helix</keyword>
<feature type="transmembrane region" description="Helical" evidence="6">
    <location>
        <begin position="30"/>
        <end position="50"/>
    </location>
</feature>
<evidence type="ECO:0000256" key="1">
    <source>
        <dbReference type="ARBA" id="ARBA00004141"/>
    </source>
</evidence>
<dbReference type="InterPro" id="IPR013122">
    <property type="entry name" value="PKD1_2_channel"/>
</dbReference>
<protein>
    <recommendedName>
        <fullName evidence="10">Polycystin cation channel PKD1/PKD2 domain-containing protein</fullName>
    </recommendedName>
</protein>
<feature type="domain" description="Polycystin cation channel PKD1/PKD2" evidence="7">
    <location>
        <begin position="336"/>
        <end position="521"/>
    </location>
</feature>
<dbReference type="GO" id="GO:0016020">
    <property type="term" value="C:membrane"/>
    <property type="evidence" value="ECO:0007669"/>
    <property type="project" value="UniProtKB-SubCell"/>
</dbReference>
<dbReference type="EMBL" id="HBEO01022101">
    <property type="protein sequence ID" value="CAD8492294.1"/>
    <property type="molecule type" value="Transcribed_RNA"/>
</dbReference>
<evidence type="ECO:0000259" key="8">
    <source>
        <dbReference type="Pfam" id="PF20519"/>
    </source>
</evidence>
<dbReference type="PANTHER" id="PTHR10877">
    <property type="entry name" value="POLYCYSTIN FAMILY MEMBER"/>
    <property type="match status" value="1"/>
</dbReference>
<evidence type="ECO:0000256" key="2">
    <source>
        <dbReference type="ARBA" id="ARBA00007200"/>
    </source>
</evidence>
<evidence type="ECO:0000256" key="6">
    <source>
        <dbReference type="SAM" id="Phobius"/>
    </source>
</evidence>
<sequence length="683" mass="77204">MAAVLIKLRKEEEEEEAQGVRARRRKLVDMSIYCLFLFLITSSSLLLYPIQDYHELQSLGAHIATTEPTPTVSFHHDLLNVSSVNDMWRWLLRVFPRLVNIPSFNASASLAMPSQLMLQSPRLRQVRVNKRACDVPSRMSEHAVAPDVVPEALRGQDECIGNVAESNIDRSPFRGVRWNGSHAEEEVLLYRSASELLTYPFTSMQSATSTTYEGGGFVVELPREQTGKVISSVLAELQRIGWVDDKSKAIFVSWAVYDTLENIASSSLLLFELRDSGSVRVVKSFRSTRVVGFSSFITGETGMLDMRDRAGVMLDLLLLLITVLSVLSLPLWLFRSARSKPVSSHSIDVLIVLLLTTMLGFKIAKWSSCERLLSGKQDWMDFEYLGWLDKQITNFLCLVVIFSWLRGLEYLKEFSAHIDYISNTFALCKYNMLSMSFLLAILLFGFATAFHVSFGSVAAEYKNIFDSFTTAFKSLLVGVSFDDVLRDNPVLGGILALLYTSMCVLILLTVFTTIISDAYDQTSKRRISQSTPMQRQLLSLLKVLQGKWRKPPGDGKQQRLVFLSMDEDVLHFEAPPMSTEELKEGTGKEIQKHFLLSDESEAQSLRSRLMTRRRNQEQLQLLAIRELEDWTLAELAEGPLPVRFEAATTKMANMSEHANKIELATTELMQYLKHVERVLSPAP</sequence>
<proteinExistence type="inferred from homology"/>
<dbReference type="Pfam" id="PF08016">
    <property type="entry name" value="PKD_channel"/>
    <property type="match status" value="1"/>
</dbReference>
<keyword evidence="5 6" id="KW-0472">Membrane</keyword>
<evidence type="ECO:0000256" key="4">
    <source>
        <dbReference type="ARBA" id="ARBA00022989"/>
    </source>
</evidence>
<feature type="domain" description="Polycystin" evidence="8">
    <location>
        <begin position="77"/>
        <end position="287"/>
    </location>
</feature>
<feature type="transmembrane region" description="Helical" evidence="6">
    <location>
        <begin position="437"/>
        <end position="459"/>
    </location>
</feature>
<keyword evidence="3 6" id="KW-0812">Transmembrane</keyword>
<name>A0A7S0HNZ8_9CRYP</name>
<accession>A0A7S0HNZ8</accession>
<comment type="similarity">
    <text evidence="2">Belongs to the polycystin family.</text>
</comment>
<organism evidence="9">
    <name type="scientific">Hanusia phi</name>
    <dbReference type="NCBI Taxonomy" id="3032"/>
    <lineage>
        <taxon>Eukaryota</taxon>
        <taxon>Cryptophyceae</taxon>
        <taxon>Pyrenomonadales</taxon>
        <taxon>Geminigeraceae</taxon>
        <taxon>Hanusia</taxon>
    </lineage>
</organism>
<dbReference type="InterPro" id="IPR051223">
    <property type="entry name" value="Polycystin"/>
</dbReference>
<feature type="transmembrane region" description="Helical" evidence="6">
    <location>
        <begin position="312"/>
        <end position="334"/>
    </location>
</feature>
<reference evidence="9" key="1">
    <citation type="submission" date="2021-01" db="EMBL/GenBank/DDBJ databases">
        <authorList>
            <person name="Corre E."/>
            <person name="Pelletier E."/>
            <person name="Niang G."/>
            <person name="Scheremetjew M."/>
            <person name="Finn R."/>
            <person name="Kale V."/>
            <person name="Holt S."/>
            <person name="Cochrane G."/>
            <person name="Meng A."/>
            <person name="Brown T."/>
            <person name="Cohen L."/>
        </authorList>
    </citation>
    <scope>NUCLEOTIDE SEQUENCE</scope>
    <source>
        <strain evidence="9">CCMP325</strain>
    </source>
</reference>
<gene>
    <name evidence="9" type="ORF">HPHI1048_LOCUS14956</name>
</gene>
<evidence type="ECO:0000256" key="5">
    <source>
        <dbReference type="ARBA" id="ARBA00023136"/>
    </source>
</evidence>
<dbReference type="AlphaFoldDB" id="A0A7S0HNZ8"/>
<evidence type="ECO:0000259" key="7">
    <source>
        <dbReference type="Pfam" id="PF08016"/>
    </source>
</evidence>
<feature type="transmembrane region" description="Helical" evidence="6">
    <location>
        <begin position="490"/>
        <end position="516"/>
    </location>
</feature>
<comment type="subcellular location">
    <subcellularLocation>
        <location evidence="1">Membrane</location>
        <topology evidence="1">Multi-pass membrane protein</topology>
    </subcellularLocation>
</comment>
<dbReference type="Pfam" id="PF20519">
    <property type="entry name" value="Polycystin_dom"/>
    <property type="match status" value="1"/>
</dbReference>
<dbReference type="InterPro" id="IPR046791">
    <property type="entry name" value="Polycystin_dom"/>
</dbReference>